<accession>A0A411YKE3</accession>
<dbReference type="AlphaFoldDB" id="A0A411YKE3"/>
<feature type="chain" id="PRO_5038511832" evidence="4">
    <location>
        <begin position="22"/>
        <end position="485"/>
    </location>
</feature>
<dbReference type="Pfam" id="PF13458">
    <property type="entry name" value="Peripla_BP_6"/>
    <property type="match status" value="1"/>
</dbReference>
<feature type="signal peptide" evidence="4">
    <location>
        <begin position="1"/>
        <end position="21"/>
    </location>
</feature>
<feature type="domain" description="Leucine-binding protein" evidence="5">
    <location>
        <begin position="106"/>
        <end position="449"/>
    </location>
</feature>
<dbReference type="RefSeq" id="WP_131156657.1">
    <property type="nucleotide sequence ID" value="NZ_CP036402.1"/>
</dbReference>
<feature type="region of interest" description="Disordered" evidence="3">
    <location>
        <begin position="27"/>
        <end position="97"/>
    </location>
</feature>
<evidence type="ECO:0000313" key="6">
    <source>
        <dbReference type="EMBL" id="QBI21665.1"/>
    </source>
</evidence>
<comment type="similarity">
    <text evidence="1">Belongs to the leucine-binding protein family.</text>
</comment>
<dbReference type="InterPro" id="IPR028081">
    <property type="entry name" value="Leu-bd"/>
</dbReference>
<dbReference type="OrthoDB" id="4501457at2"/>
<evidence type="ECO:0000313" key="7">
    <source>
        <dbReference type="Proteomes" id="UP000291469"/>
    </source>
</evidence>
<feature type="region of interest" description="Disordered" evidence="3">
    <location>
        <begin position="447"/>
        <end position="485"/>
    </location>
</feature>
<dbReference type="SUPFAM" id="SSF53822">
    <property type="entry name" value="Periplasmic binding protein-like I"/>
    <property type="match status" value="1"/>
</dbReference>
<sequence length="485" mass="52198">MHSRSTLALLVGLLVIALAIAGCRQDEEAAEPADDEDPDDAAVDDEPDDDDEEPDDDEPEEEEEPDEEDEDPDDEDEEEAPEAPGAGVTEEPCPEDVAVNEDNGCIYLGSLNDLTVGAFAQAGPLIQDAMEAFWAEVNEDGGIGGYDVDIETHIRDNEYVPEVQAEVFEEIRGDILGLGVSLGSSPTIAIRDELEGDDMFAVPMAWNSDFPFDPVMLETGPNYCVDSMNAVDYYIENAEDVDTIMSVHYPNDYGQDSDVGVRHAAEAVGAEHIGVQTPDGEENQADAIAEIVSQDPDLVILTTNPTDAGALVGESVAQGYEGFFIGHGPTWNVALLDSPAGEAMENFYWSVGPYPTYESDTPGHQAMQDALGEAGEGEPRNNFHTAGWVSQYPIRDALEAAADEGEISRAAVMDAIHELDSVDYEGMLPEGSGNFAGEPNDRVVRASAMGEPDRESSSGLVNTEIEYEGPTAAEHDFDEPCRDSY</sequence>
<evidence type="ECO:0000256" key="2">
    <source>
        <dbReference type="ARBA" id="ARBA00022729"/>
    </source>
</evidence>
<evidence type="ECO:0000256" key="1">
    <source>
        <dbReference type="ARBA" id="ARBA00010062"/>
    </source>
</evidence>
<keyword evidence="7" id="KW-1185">Reference proteome</keyword>
<feature type="compositionally biased region" description="Acidic residues" evidence="3">
    <location>
        <begin position="28"/>
        <end position="81"/>
    </location>
</feature>
<organism evidence="6 7">
    <name type="scientific">Egibacter rhizosphaerae</name>
    <dbReference type="NCBI Taxonomy" id="1670831"/>
    <lineage>
        <taxon>Bacteria</taxon>
        <taxon>Bacillati</taxon>
        <taxon>Actinomycetota</taxon>
        <taxon>Nitriliruptoria</taxon>
        <taxon>Egibacterales</taxon>
        <taxon>Egibacteraceae</taxon>
        <taxon>Egibacter</taxon>
    </lineage>
</organism>
<evidence type="ECO:0000256" key="3">
    <source>
        <dbReference type="SAM" id="MobiDB-lite"/>
    </source>
</evidence>
<dbReference type="InterPro" id="IPR028082">
    <property type="entry name" value="Peripla_BP_I"/>
</dbReference>
<reference evidence="6 7" key="1">
    <citation type="submission" date="2019-01" db="EMBL/GenBank/DDBJ databases">
        <title>Egibacter rhizosphaerae EGI 80759T.</title>
        <authorList>
            <person name="Chen D.-D."/>
            <person name="Tian Y."/>
            <person name="Jiao J.-Y."/>
            <person name="Zhang X.-T."/>
            <person name="Zhang Y.-G."/>
            <person name="Zhang Y."/>
            <person name="Xiao M."/>
            <person name="Shu W.-S."/>
            <person name="Li W.-J."/>
        </authorList>
    </citation>
    <scope>NUCLEOTIDE SEQUENCE [LARGE SCALE GENOMIC DNA]</scope>
    <source>
        <strain evidence="6 7">EGI 80759</strain>
    </source>
</reference>
<evidence type="ECO:0000256" key="4">
    <source>
        <dbReference type="SAM" id="SignalP"/>
    </source>
</evidence>
<feature type="compositionally biased region" description="Basic and acidic residues" evidence="3">
    <location>
        <begin position="473"/>
        <end position="485"/>
    </location>
</feature>
<keyword evidence="2 4" id="KW-0732">Signal</keyword>
<gene>
    <name evidence="6" type="ORF">ER308_20230</name>
</gene>
<proteinExistence type="inferred from homology"/>
<protein>
    <submittedName>
        <fullName evidence="6">ABC transporter substrate-binding protein</fullName>
    </submittedName>
</protein>
<dbReference type="Proteomes" id="UP000291469">
    <property type="component" value="Chromosome"/>
</dbReference>
<dbReference type="KEGG" id="erz:ER308_20230"/>
<dbReference type="PANTHER" id="PTHR47235">
    <property type="entry name" value="BLR6548 PROTEIN"/>
    <property type="match status" value="1"/>
</dbReference>
<dbReference type="EMBL" id="CP036402">
    <property type="protein sequence ID" value="QBI21665.1"/>
    <property type="molecule type" value="Genomic_DNA"/>
</dbReference>
<evidence type="ECO:0000259" key="5">
    <source>
        <dbReference type="Pfam" id="PF13458"/>
    </source>
</evidence>
<dbReference type="PROSITE" id="PS51257">
    <property type="entry name" value="PROKAR_LIPOPROTEIN"/>
    <property type="match status" value="1"/>
</dbReference>
<dbReference type="PANTHER" id="PTHR47235:SF1">
    <property type="entry name" value="BLR6548 PROTEIN"/>
    <property type="match status" value="1"/>
</dbReference>
<dbReference type="Gene3D" id="3.40.50.2300">
    <property type="match status" value="2"/>
</dbReference>
<name>A0A411YKE3_9ACTN</name>